<name>A0A9R1XW79_LACSA</name>
<keyword evidence="2" id="KW-1185">Reference proteome</keyword>
<proteinExistence type="predicted"/>
<dbReference type="Proteomes" id="UP000235145">
    <property type="component" value="Unassembled WGS sequence"/>
</dbReference>
<dbReference type="EMBL" id="NBSK02000001">
    <property type="protein sequence ID" value="KAJ0228531.1"/>
    <property type="molecule type" value="Genomic_DNA"/>
</dbReference>
<gene>
    <name evidence="1" type="ORF">LSAT_V11C100047710</name>
</gene>
<comment type="caution">
    <text evidence="1">The sequence shown here is derived from an EMBL/GenBank/DDBJ whole genome shotgun (WGS) entry which is preliminary data.</text>
</comment>
<reference evidence="1 2" key="1">
    <citation type="journal article" date="2017" name="Nat. Commun.">
        <title>Genome assembly with in vitro proximity ligation data and whole-genome triplication in lettuce.</title>
        <authorList>
            <person name="Reyes-Chin-Wo S."/>
            <person name="Wang Z."/>
            <person name="Yang X."/>
            <person name="Kozik A."/>
            <person name="Arikit S."/>
            <person name="Song C."/>
            <person name="Xia L."/>
            <person name="Froenicke L."/>
            <person name="Lavelle D.O."/>
            <person name="Truco M.J."/>
            <person name="Xia R."/>
            <person name="Zhu S."/>
            <person name="Xu C."/>
            <person name="Xu H."/>
            <person name="Xu X."/>
            <person name="Cox K."/>
            <person name="Korf I."/>
            <person name="Meyers B.C."/>
            <person name="Michelmore R.W."/>
        </authorList>
    </citation>
    <scope>NUCLEOTIDE SEQUENCE [LARGE SCALE GENOMIC DNA]</scope>
    <source>
        <strain evidence="2">cv. Salinas</strain>
        <tissue evidence="1">Seedlings</tissue>
    </source>
</reference>
<evidence type="ECO:0000313" key="1">
    <source>
        <dbReference type="EMBL" id="KAJ0228531.1"/>
    </source>
</evidence>
<dbReference type="AlphaFoldDB" id="A0A9R1XW79"/>
<organism evidence="1 2">
    <name type="scientific">Lactuca sativa</name>
    <name type="common">Garden lettuce</name>
    <dbReference type="NCBI Taxonomy" id="4236"/>
    <lineage>
        <taxon>Eukaryota</taxon>
        <taxon>Viridiplantae</taxon>
        <taxon>Streptophyta</taxon>
        <taxon>Embryophyta</taxon>
        <taxon>Tracheophyta</taxon>
        <taxon>Spermatophyta</taxon>
        <taxon>Magnoliopsida</taxon>
        <taxon>eudicotyledons</taxon>
        <taxon>Gunneridae</taxon>
        <taxon>Pentapetalae</taxon>
        <taxon>asterids</taxon>
        <taxon>campanulids</taxon>
        <taxon>Asterales</taxon>
        <taxon>Asteraceae</taxon>
        <taxon>Cichorioideae</taxon>
        <taxon>Cichorieae</taxon>
        <taxon>Lactucinae</taxon>
        <taxon>Lactuca</taxon>
    </lineage>
</organism>
<accession>A0A9R1XW79</accession>
<protein>
    <submittedName>
        <fullName evidence="1">Uncharacterized protein</fullName>
    </submittedName>
</protein>
<sequence>MEGNVVISKKEIEGEWDAEALCSIKENELELMAIMGESVNYENDCIIDLGCFYHMIGDQNKLQDVKEYKGHRMVLTTNNARLPIT</sequence>
<evidence type="ECO:0000313" key="2">
    <source>
        <dbReference type="Proteomes" id="UP000235145"/>
    </source>
</evidence>